<feature type="chain" id="PRO_5020731088" evidence="1">
    <location>
        <begin position="30"/>
        <end position="190"/>
    </location>
</feature>
<organism evidence="2 3">
    <name type="scientific">Ciceribacter ferrooxidans</name>
    <dbReference type="NCBI Taxonomy" id="2509717"/>
    <lineage>
        <taxon>Bacteria</taxon>
        <taxon>Pseudomonadati</taxon>
        <taxon>Pseudomonadota</taxon>
        <taxon>Alphaproteobacteria</taxon>
        <taxon>Hyphomicrobiales</taxon>
        <taxon>Rhizobiaceae</taxon>
        <taxon>Ciceribacter</taxon>
    </lineage>
</organism>
<dbReference type="GO" id="GO:0016787">
    <property type="term" value="F:hydrolase activity"/>
    <property type="evidence" value="ECO:0007669"/>
    <property type="project" value="UniProtKB-KW"/>
</dbReference>
<feature type="signal peptide" evidence="1">
    <location>
        <begin position="1"/>
        <end position="29"/>
    </location>
</feature>
<dbReference type="Pfam" id="PF09411">
    <property type="entry name" value="PagL"/>
    <property type="match status" value="1"/>
</dbReference>
<sequence length="190" mass="19931">MGTATAAKIRRLGTAVVMLSLAWSGSAAAQDHLFDEVRLGGLMAADKTDTNDEKGGFVEAMVFFDPWGHNESDGLQKLIRPRVHAGAAISSAGEASQLFAGFSWTVDLGDGFFLEGGAGGTLHNGDLRNDGTDGPKLGCALLFHEYAAAGISLDAHWRVVAQLEHSSHANLCGDTNNGLTRGGVLIGYKF</sequence>
<accession>A0A4Q2T599</accession>
<keyword evidence="1" id="KW-0732">Signal</keyword>
<proteinExistence type="predicted"/>
<dbReference type="InterPro" id="IPR018550">
    <property type="entry name" value="Lipid-A_deacylase-rel"/>
</dbReference>
<keyword evidence="2" id="KW-0378">Hydrolase</keyword>
<dbReference type="AlphaFoldDB" id="A0A4Q2T599"/>
<dbReference type="Gene3D" id="2.40.160.20">
    <property type="match status" value="1"/>
</dbReference>
<gene>
    <name evidence="2" type="ORF">EUU22_14595</name>
</gene>
<dbReference type="Proteomes" id="UP000291088">
    <property type="component" value="Unassembled WGS sequence"/>
</dbReference>
<comment type="caution">
    <text evidence="2">The sequence shown here is derived from an EMBL/GenBank/DDBJ whole genome shotgun (WGS) entry which is preliminary data.</text>
</comment>
<evidence type="ECO:0000313" key="3">
    <source>
        <dbReference type="Proteomes" id="UP000291088"/>
    </source>
</evidence>
<evidence type="ECO:0000256" key="1">
    <source>
        <dbReference type="SAM" id="SignalP"/>
    </source>
</evidence>
<reference evidence="2 3" key="1">
    <citation type="submission" date="2019-01" db="EMBL/GenBank/DDBJ databases">
        <authorList>
            <person name="Deng T."/>
        </authorList>
    </citation>
    <scope>NUCLEOTIDE SEQUENCE [LARGE SCALE GENOMIC DNA]</scope>
    <source>
        <strain evidence="2 3">F8825</strain>
    </source>
</reference>
<keyword evidence="3" id="KW-1185">Reference proteome</keyword>
<dbReference type="OrthoDB" id="8112769at2"/>
<protein>
    <submittedName>
        <fullName evidence="2">Acyloxyacyl hydrolase</fullName>
    </submittedName>
</protein>
<name>A0A4Q2T599_9HYPH</name>
<dbReference type="RefSeq" id="WP_129332696.1">
    <property type="nucleotide sequence ID" value="NZ_SDVB01000238.1"/>
</dbReference>
<dbReference type="EMBL" id="SDVB01000238">
    <property type="protein sequence ID" value="RYC12270.1"/>
    <property type="molecule type" value="Genomic_DNA"/>
</dbReference>
<evidence type="ECO:0000313" key="2">
    <source>
        <dbReference type="EMBL" id="RYC12270.1"/>
    </source>
</evidence>